<feature type="transmembrane region" description="Helical" evidence="1">
    <location>
        <begin position="284"/>
        <end position="311"/>
    </location>
</feature>
<feature type="transmembrane region" description="Helical" evidence="1">
    <location>
        <begin position="239"/>
        <end position="263"/>
    </location>
</feature>
<name>A0A7Y9EJD4_9ACTN</name>
<proteinExistence type="predicted"/>
<keyword evidence="3" id="KW-1185">Reference proteome</keyword>
<keyword evidence="1" id="KW-1133">Transmembrane helix</keyword>
<keyword evidence="1" id="KW-0472">Membrane</keyword>
<evidence type="ECO:0000313" key="2">
    <source>
        <dbReference type="EMBL" id="NYD48823.1"/>
    </source>
</evidence>
<feature type="transmembrane region" description="Helical" evidence="1">
    <location>
        <begin position="205"/>
        <end position="227"/>
    </location>
</feature>
<feature type="transmembrane region" description="Helical" evidence="1">
    <location>
        <begin position="175"/>
        <end position="198"/>
    </location>
</feature>
<comment type="caution">
    <text evidence="2">The sequence shown here is derived from an EMBL/GenBank/DDBJ whole genome shotgun (WGS) entry which is preliminary data.</text>
</comment>
<evidence type="ECO:0000256" key="1">
    <source>
        <dbReference type="SAM" id="Phobius"/>
    </source>
</evidence>
<protein>
    <submittedName>
        <fullName evidence="2">Uncharacterized protein</fullName>
    </submittedName>
</protein>
<gene>
    <name evidence="2" type="ORF">BJY14_004806</name>
</gene>
<organism evidence="2 3">
    <name type="scientific">Actinomadura luteofluorescens</name>
    <dbReference type="NCBI Taxonomy" id="46163"/>
    <lineage>
        <taxon>Bacteria</taxon>
        <taxon>Bacillati</taxon>
        <taxon>Actinomycetota</taxon>
        <taxon>Actinomycetes</taxon>
        <taxon>Streptosporangiales</taxon>
        <taxon>Thermomonosporaceae</taxon>
        <taxon>Actinomadura</taxon>
    </lineage>
</organism>
<dbReference type="Proteomes" id="UP000529783">
    <property type="component" value="Unassembled WGS sequence"/>
</dbReference>
<dbReference type="RefSeq" id="WP_179845669.1">
    <property type="nucleotide sequence ID" value="NZ_JACCBA010000001.1"/>
</dbReference>
<reference evidence="2 3" key="1">
    <citation type="submission" date="2020-07" db="EMBL/GenBank/DDBJ databases">
        <title>Sequencing the genomes of 1000 actinobacteria strains.</title>
        <authorList>
            <person name="Klenk H.-P."/>
        </authorList>
    </citation>
    <scope>NUCLEOTIDE SEQUENCE [LARGE SCALE GENOMIC DNA]</scope>
    <source>
        <strain evidence="2 3">DSM 40398</strain>
    </source>
</reference>
<sequence length="431" mass="45510">MPPLLRSLPGTARFRGLLSVAALVVSFLCVLAPGARADAPSLHAAPSHPTNREPVTISGRFPGAAAGLDVVLQREGGMFGGEWEPAASTTTRKGGSFAFRLGRVDGDETYRAVLAGDGTRRRFTKEFELGVRYESVDRRWVRGDATGNRGTFLACFDSGGDRCASDDDAHTSPTWLAAVLVLCFLGGAALLVWGAMALPKRMSAAAAVTGLVAWVPLFADLAFGYAIPRIGLERNAILVTFLYPLYLLVLLLGIAVTIGYPLLMVRLMRADVLPHGRPGRAGMFGAVLAVLVIWGEIYEHAPAVAAGPFAVRTHWLNDAVHTWTLQWPVSVLWTVLEFFATPAGLASFGALALVSVSLPAPRGLPGTSALTLAHGTAANVSAFIAGSAAVAVISIVAFAVLVLAAVALMAYVMFYILVAFMTAAMLAYLFK</sequence>
<dbReference type="AlphaFoldDB" id="A0A7Y9EJD4"/>
<feature type="transmembrane region" description="Helical" evidence="1">
    <location>
        <begin position="331"/>
        <end position="356"/>
    </location>
</feature>
<dbReference type="EMBL" id="JACCBA010000001">
    <property type="protein sequence ID" value="NYD48823.1"/>
    <property type="molecule type" value="Genomic_DNA"/>
</dbReference>
<evidence type="ECO:0000313" key="3">
    <source>
        <dbReference type="Proteomes" id="UP000529783"/>
    </source>
</evidence>
<feature type="transmembrane region" description="Helical" evidence="1">
    <location>
        <begin position="377"/>
        <end position="402"/>
    </location>
</feature>
<feature type="transmembrane region" description="Helical" evidence="1">
    <location>
        <begin position="408"/>
        <end position="430"/>
    </location>
</feature>
<accession>A0A7Y9EJD4</accession>
<keyword evidence="1" id="KW-0812">Transmembrane</keyword>